<protein>
    <submittedName>
        <fullName evidence="3">RPN5</fullName>
    </submittedName>
</protein>
<dbReference type="InterPro" id="IPR036388">
    <property type="entry name" value="WH-like_DNA-bd_sf"/>
</dbReference>
<dbReference type="AlphaFoldDB" id="A0A1W0E895"/>
<dbReference type="SUPFAM" id="SSF46785">
    <property type="entry name" value="Winged helix' DNA-binding domain"/>
    <property type="match status" value="1"/>
</dbReference>
<sequence length="432" mass="50220">MTNSNNLFELERIARTNNDSNLLEIQEKIINTCSDFTEIVATLKVLQNKRRQNMLNFKTILNKVIECRYDTLAPILNTDAYIKMLDDILNIIVSGKIYLEQERIKIAEIILTYISQSKDEQKLEKMHKVISDVPVETFINVDDKKKNELLFSSFSFAYLLGKFDECEMILRRIVRSGMEDEDKYVLYMYEAMLSVCFKNYKEAASKYLLVSELSKSSKICVSMKKYVVLGSYYMILNNLQLKNRKINTNLEINSKLQTGDISYRSFYVHSHNDEVMRNILYEFINNNIINYSSMFAKLSKVMSCYENDTLINSNKYVSSAGYAKKHASSSFQENVVNDENILRNAVNEHNLFVCVKFFSAVHVSQLAFLMQMDENTTIEFLSFMVNNGYVNIRINQQTNIIKICENKNYNNNVNKVLDGIKNVAHVIESYEL</sequence>
<dbReference type="GO" id="GO:0008541">
    <property type="term" value="C:proteasome regulatory particle, lid subcomplex"/>
    <property type="evidence" value="ECO:0007669"/>
    <property type="project" value="TreeGrafter"/>
</dbReference>
<evidence type="ECO:0000313" key="4">
    <source>
        <dbReference type="Proteomes" id="UP000192758"/>
    </source>
</evidence>
<dbReference type="STRING" id="646526.A0A1W0E895"/>
<reference evidence="3 4" key="1">
    <citation type="journal article" date="2017" name="Environ. Microbiol.">
        <title>Decay of the glycolytic pathway and adaptation to intranuclear parasitism within Enterocytozoonidae microsporidia.</title>
        <authorList>
            <person name="Wiredu Boakye D."/>
            <person name="Jaroenlak P."/>
            <person name="Prachumwat A."/>
            <person name="Williams T.A."/>
            <person name="Bateman K.S."/>
            <person name="Itsathitphaisarn O."/>
            <person name="Sritunyalucksana K."/>
            <person name="Paszkiewicz K.H."/>
            <person name="Moore K.A."/>
            <person name="Stentiford G.D."/>
            <person name="Williams B.A."/>
        </authorList>
    </citation>
    <scope>NUCLEOTIDE SEQUENCE [LARGE SCALE GENOMIC DNA]</scope>
    <source>
        <strain evidence="3 4">TH1</strain>
    </source>
</reference>
<dbReference type="Proteomes" id="UP000192758">
    <property type="component" value="Unassembled WGS sequence"/>
</dbReference>
<accession>A0A1W0E895</accession>
<dbReference type="InterPro" id="IPR040134">
    <property type="entry name" value="PSMD12/CSN4"/>
</dbReference>
<dbReference type="InterPro" id="IPR054559">
    <property type="entry name" value="PSMD12-CSN4-like_N"/>
</dbReference>
<dbReference type="Pfam" id="PF22241">
    <property type="entry name" value="PSMD12-CSN4_N"/>
    <property type="match status" value="1"/>
</dbReference>
<dbReference type="InterPro" id="IPR000717">
    <property type="entry name" value="PCI_dom"/>
</dbReference>
<evidence type="ECO:0000259" key="2">
    <source>
        <dbReference type="Pfam" id="PF22241"/>
    </source>
</evidence>
<dbReference type="GO" id="GO:0005737">
    <property type="term" value="C:cytoplasm"/>
    <property type="evidence" value="ECO:0007669"/>
    <property type="project" value="TreeGrafter"/>
</dbReference>
<feature type="domain" description="PSMD12/CSN4-like N-terminal" evidence="2">
    <location>
        <begin position="5"/>
        <end position="214"/>
    </location>
</feature>
<name>A0A1W0E895_9MICR</name>
<proteinExistence type="predicted"/>
<dbReference type="PANTHER" id="PTHR10855">
    <property type="entry name" value="26S PROTEASOME NON-ATPASE REGULATORY SUBUNIT 12/COP9 SIGNALOSOME COMPLEX SUBUNIT 4"/>
    <property type="match status" value="1"/>
</dbReference>
<evidence type="ECO:0000313" key="3">
    <source>
        <dbReference type="EMBL" id="OQS55369.1"/>
    </source>
</evidence>
<keyword evidence="4" id="KW-1185">Reference proteome</keyword>
<comment type="caution">
    <text evidence="3">The sequence shown here is derived from an EMBL/GenBank/DDBJ whole genome shotgun (WGS) entry which is preliminary data.</text>
</comment>
<dbReference type="EMBL" id="MNPJ01000010">
    <property type="protein sequence ID" value="OQS55369.1"/>
    <property type="molecule type" value="Genomic_DNA"/>
</dbReference>
<dbReference type="OrthoDB" id="268763at2759"/>
<dbReference type="Pfam" id="PF01399">
    <property type="entry name" value="PCI"/>
    <property type="match status" value="1"/>
</dbReference>
<dbReference type="Gene3D" id="1.10.10.10">
    <property type="entry name" value="Winged helix-like DNA-binding domain superfamily/Winged helix DNA-binding domain"/>
    <property type="match status" value="1"/>
</dbReference>
<dbReference type="InterPro" id="IPR036390">
    <property type="entry name" value="WH_DNA-bd_sf"/>
</dbReference>
<gene>
    <name evidence="3" type="primary">RPN5</name>
    <name evidence="3" type="ORF">EHP00_725</name>
</gene>
<evidence type="ECO:0000259" key="1">
    <source>
        <dbReference type="Pfam" id="PF01399"/>
    </source>
</evidence>
<dbReference type="VEuPathDB" id="MicrosporidiaDB:EHP00_725"/>
<feature type="domain" description="PCI" evidence="1">
    <location>
        <begin position="339"/>
        <end position="401"/>
    </location>
</feature>
<organism evidence="3 4">
    <name type="scientific">Ecytonucleospora hepatopenaei</name>
    <dbReference type="NCBI Taxonomy" id="646526"/>
    <lineage>
        <taxon>Eukaryota</taxon>
        <taxon>Fungi</taxon>
        <taxon>Fungi incertae sedis</taxon>
        <taxon>Microsporidia</taxon>
        <taxon>Enterocytozoonidae</taxon>
        <taxon>Ecytonucleospora</taxon>
    </lineage>
</organism>
<dbReference type="PANTHER" id="PTHR10855:SF1">
    <property type="entry name" value="26S PROTEASOME NON-ATPASE REGULATORY SUBUNIT 12"/>
    <property type="match status" value="1"/>
</dbReference>